<dbReference type="eggNOG" id="ENOG50316SA">
    <property type="taxonomic scope" value="Bacteria"/>
</dbReference>
<feature type="transmembrane region" description="Helical" evidence="1">
    <location>
        <begin position="86"/>
        <end position="107"/>
    </location>
</feature>
<dbReference type="InterPro" id="IPR041916">
    <property type="entry name" value="Anti_sigma_zinc_sf"/>
</dbReference>
<dbReference type="HOGENOM" id="CLU_132064_0_0_7"/>
<dbReference type="Proteomes" id="UP000001351">
    <property type="component" value="Chromosome"/>
</dbReference>
<organism evidence="4 6">
    <name type="scientific">Stigmatella aurantiaca (strain DW4/3-1)</name>
    <dbReference type="NCBI Taxonomy" id="378806"/>
    <lineage>
        <taxon>Bacteria</taxon>
        <taxon>Pseudomonadati</taxon>
        <taxon>Myxococcota</taxon>
        <taxon>Myxococcia</taxon>
        <taxon>Myxococcales</taxon>
        <taxon>Cystobacterineae</taxon>
        <taxon>Archangiaceae</taxon>
        <taxon>Stigmatella</taxon>
    </lineage>
</organism>
<evidence type="ECO:0000259" key="2">
    <source>
        <dbReference type="Pfam" id="PF13490"/>
    </source>
</evidence>
<dbReference type="AlphaFoldDB" id="Q092P6"/>
<evidence type="ECO:0000313" key="4">
    <source>
        <dbReference type="EMBL" id="EAU66709.1"/>
    </source>
</evidence>
<dbReference type="Gene3D" id="1.10.10.1320">
    <property type="entry name" value="Anti-sigma factor, zinc-finger domain"/>
    <property type="match status" value="1"/>
</dbReference>
<keyword evidence="1" id="KW-0472">Membrane</keyword>
<feature type="domain" description="Putative zinc-finger" evidence="2">
    <location>
        <begin position="4"/>
        <end position="38"/>
    </location>
</feature>
<dbReference type="RefSeq" id="WP_002613762.1">
    <property type="nucleotide sequence ID" value="NC_014623.1"/>
</dbReference>
<dbReference type="OrthoDB" id="5519388at2"/>
<accession>Q092P6</accession>
<protein>
    <submittedName>
        <fullName evidence="3">Conserved uncharacterized protein</fullName>
    </submittedName>
</protein>
<evidence type="ECO:0000313" key="3">
    <source>
        <dbReference type="EMBL" id="ADO70745.1"/>
    </source>
</evidence>
<dbReference type="EMBL" id="CP002271">
    <property type="protein sequence ID" value="ADO70745.1"/>
    <property type="molecule type" value="Genomic_DNA"/>
</dbReference>
<evidence type="ECO:0000313" key="5">
    <source>
        <dbReference type="Proteomes" id="UP000001351"/>
    </source>
</evidence>
<dbReference type="InterPro" id="IPR027383">
    <property type="entry name" value="Znf_put"/>
</dbReference>
<reference evidence="4 6" key="1">
    <citation type="submission" date="2006-04" db="EMBL/GenBank/DDBJ databases">
        <authorList>
            <person name="Nierman W.C."/>
        </authorList>
    </citation>
    <scope>NUCLEOTIDE SEQUENCE [LARGE SCALE GENOMIC DNA]</scope>
    <source>
        <strain evidence="4 6">DW4/3-1</strain>
    </source>
</reference>
<dbReference type="Proteomes" id="UP000032702">
    <property type="component" value="Unassembled WGS sequence"/>
</dbReference>
<keyword evidence="1" id="KW-1133">Transmembrane helix</keyword>
<sequence>MKACQDYEVLLTLHAAGALAPAEQAQVRAHLDTCAACQGEARRTAGVLSQVALPPVSALEEARQQALPRQVVSRWRREQVQRAVRLRNVGALMASAAAVMLVLTMTLPGRTSFRSGALSTEAMPLSETETLFEQWASADPLQDELDMTLGDDEAAWMDGEADLASDELLFLP</sequence>
<dbReference type="Pfam" id="PF13490">
    <property type="entry name" value="zf-HC2"/>
    <property type="match status" value="1"/>
</dbReference>
<dbReference type="STRING" id="378806.STAUR_2953"/>
<keyword evidence="5" id="KW-1185">Reference proteome</keyword>
<gene>
    <name evidence="3" type="ordered locus">STAUR_2953</name>
    <name evidence="4" type="ORF">STIAU_4269</name>
</gene>
<proteinExistence type="predicted"/>
<dbReference type="KEGG" id="sur:STAUR_2953"/>
<keyword evidence="1" id="KW-0812">Transmembrane</keyword>
<dbReference type="EMBL" id="AAMD01000049">
    <property type="protein sequence ID" value="EAU66709.1"/>
    <property type="molecule type" value="Genomic_DNA"/>
</dbReference>
<reference evidence="3 5" key="2">
    <citation type="journal article" date="2011" name="Mol. Biol. Evol.">
        <title>Comparative genomic analysis of fruiting body formation in Myxococcales.</title>
        <authorList>
            <person name="Huntley S."/>
            <person name="Hamann N."/>
            <person name="Wegener-Feldbrugge S."/>
            <person name="Treuner-Lange A."/>
            <person name="Kube M."/>
            <person name="Reinhardt R."/>
            <person name="Klages S."/>
            <person name="Muller R."/>
            <person name="Ronning C.M."/>
            <person name="Nierman W.C."/>
            <person name="Sogaard-Andersen L."/>
        </authorList>
    </citation>
    <scope>NUCLEOTIDE SEQUENCE [LARGE SCALE GENOMIC DNA]</scope>
    <source>
        <strain evidence="3 5">DW4/3-1</strain>
    </source>
</reference>
<evidence type="ECO:0000313" key="6">
    <source>
        <dbReference type="Proteomes" id="UP000032702"/>
    </source>
</evidence>
<evidence type="ECO:0000256" key="1">
    <source>
        <dbReference type="SAM" id="Phobius"/>
    </source>
</evidence>
<name>Q092P6_STIAD</name>